<name>A0ACC1TWK1_9AGAR</name>
<dbReference type="EMBL" id="MU795175">
    <property type="protein sequence ID" value="KAJ3809147.1"/>
    <property type="molecule type" value="Genomic_DNA"/>
</dbReference>
<reference evidence="1" key="1">
    <citation type="submission" date="2022-09" db="EMBL/GenBank/DDBJ databases">
        <title>A Global Phylogenomic Analysis of the Shiitake Genus Lentinula.</title>
        <authorList>
            <consortium name="DOE Joint Genome Institute"/>
            <person name="Sierra-Patev S."/>
            <person name="Min B."/>
            <person name="Naranjo-Ortiz M."/>
            <person name="Looney B."/>
            <person name="Konkel Z."/>
            <person name="Slot J.C."/>
            <person name="Sakamoto Y."/>
            <person name="Steenwyk J.L."/>
            <person name="Rokas A."/>
            <person name="Carro J."/>
            <person name="Camarero S."/>
            <person name="Ferreira P."/>
            <person name="Molpeceres G."/>
            <person name="Ruiz-Duenas F.J."/>
            <person name="Serrano A."/>
            <person name="Henrissat B."/>
            <person name="Drula E."/>
            <person name="Hughes K.W."/>
            <person name="Mata J.L."/>
            <person name="Ishikawa N.K."/>
            <person name="Vargas-Isla R."/>
            <person name="Ushijima S."/>
            <person name="Smith C.A."/>
            <person name="Ahrendt S."/>
            <person name="Andreopoulos W."/>
            <person name="He G."/>
            <person name="Labutti K."/>
            <person name="Lipzen A."/>
            <person name="Ng V."/>
            <person name="Riley R."/>
            <person name="Sandor L."/>
            <person name="Barry K."/>
            <person name="Martinez A.T."/>
            <person name="Xiao Y."/>
            <person name="Gibbons J.G."/>
            <person name="Terashima K."/>
            <person name="Grigoriev I.V."/>
            <person name="Hibbett D.S."/>
        </authorList>
    </citation>
    <scope>NUCLEOTIDE SEQUENCE</scope>
    <source>
        <strain evidence="1">TMI1499</strain>
    </source>
</reference>
<comment type="caution">
    <text evidence="1">The sequence shown here is derived from an EMBL/GenBank/DDBJ whole genome shotgun (WGS) entry which is preliminary data.</text>
</comment>
<evidence type="ECO:0000313" key="1">
    <source>
        <dbReference type="EMBL" id="KAJ3809147.1"/>
    </source>
</evidence>
<accession>A0ACC1TWK1</accession>
<evidence type="ECO:0000313" key="2">
    <source>
        <dbReference type="Proteomes" id="UP001163835"/>
    </source>
</evidence>
<dbReference type="Proteomes" id="UP001163835">
    <property type="component" value="Unassembled WGS sequence"/>
</dbReference>
<proteinExistence type="predicted"/>
<keyword evidence="2" id="KW-1185">Reference proteome</keyword>
<gene>
    <name evidence="1" type="ORF">F5876DRAFT_66694</name>
</gene>
<organism evidence="1 2">
    <name type="scientific">Lentinula aff. lateritia</name>
    <dbReference type="NCBI Taxonomy" id="2804960"/>
    <lineage>
        <taxon>Eukaryota</taxon>
        <taxon>Fungi</taxon>
        <taxon>Dikarya</taxon>
        <taxon>Basidiomycota</taxon>
        <taxon>Agaricomycotina</taxon>
        <taxon>Agaricomycetes</taxon>
        <taxon>Agaricomycetidae</taxon>
        <taxon>Agaricales</taxon>
        <taxon>Marasmiineae</taxon>
        <taxon>Omphalotaceae</taxon>
        <taxon>Lentinula</taxon>
    </lineage>
</organism>
<protein>
    <submittedName>
        <fullName evidence="1">Uncharacterized protein</fullName>
    </submittedName>
</protein>
<sequence>MTICTGAGPLRGGGRPATRNNTFTGTHGSEDDLWAKVARLGQEFLSRNLETNLNESFTCTVDTDPSIAAVHARLLKFRRSTVNFANGNSNPSANLNASGSTSGKTNGQTSTADAGVGIGIGIYENRQHLFTHATNISSSSKNATVSSTAFLAINVASNNDFFSSSSSSPLYFHLLQHSTMHLTLSLLRWGFFVSGVQKASVSVFLKKPEVLLATEEDANGRGQGKGRIDQEEAAVDVAWLNESECLLLIASVKPVFSAKRMKAADSTVQLGKHSPASILALANMQVLQMRYSKDIISH</sequence>